<dbReference type="PROSITE" id="PS00155">
    <property type="entry name" value="CUTINASE_1"/>
    <property type="match status" value="1"/>
</dbReference>
<evidence type="ECO:0000256" key="7">
    <source>
        <dbReference type="ARBA" id="ARBA00022801"/>
    </source>
</evidence>
<sequence length="230" mass="23787">MKYTFALSALAALASAGPILGETAAPIEDLETRQLGSVGVTANEFSGLLGSVNCRDVIFFFARGSTEAGNLGTVIGPDVGNGLKRVFGSTNVAVEGIDYPALLSTNNLPGGADLGGIREMEDLLDSAASRCPNSKIVVGGYSQGAALVHRAVEDRSTAVKNKIVGAVTFGDTKNLQDGRQIPNFPREKTRIFCAVGDLVCTGSLIITAAHLTYGANAAEAVAFLAARIRV</sequence>
<dbReference type="PANTHER" id="PTHR48250">
    <property type="entry name" value="CUTINASE 2-RELATED"/>
    <property type="match status" value="1"/>
</dbReference>
<dbReference type="GO" id="GO:0005576">
    <property type="term" value="C:extracellular region"/>
    <property type="evidence" value="ECO:0007669"/>
    <property type="project" value="UniProtKB-SubCell"/>
</dbReference>
<dbReference type="GO" id="GO:0050525">
    <property type="term" value="F:cutinase activity"/>
    <property type="evidence" value="ECO:0007669"/>
    <property type="project" value="UniProtKB-UniRule"/>
</dbReference>
<gene>
    <name evidence="13" type="ORF">OHC33_001651</name>
</gene>
<feature type="chain" id="PRO_5042670900" description="Cutinase" evidence="12">
    <location>
        <begin position="17"/>
        <end position="230"/>
    </location>
</feature>
<feature type="signal peptide" evidence="12">
    <location>
        <begin position="1"/>
        <end position="16"/>
    </location>
</feature>
<evidence type="ECO:0000256" key="3">
    <source>
        <dbReference type="ARBA" id="ARBA00013095"/>
    </source>
</evidence>
<evidence type="ECO:0000313" key="13">
    <source>
        <dbReference type="EMBL" id="KAK5957279.1"/>
    </source>
</evidence>
<evidence type="ECO:0000256" key="2">
    <source>
        <dbReference type="ARBA" id="ARBA00007534"/>
    </source>
</evidence>
<comment type="caution">
    <text evidence="13">The sequence shown here is derived from an EMBL/GenBank/DDBJ whole genome shotgun (WGS) entry which is preliminary data.</text>
</comment>
<evidence type="ECO:0000256" key="9">
    <source>
        <dbReference type="ARBA" id="ARBA00034045"/>
    </source>
</evidence>
<evidence type="ECO:0000256" key="10">
    <source>
        <dbReference type="PIRSR" id="PIRSR611150-1"/>
    </source>
</evidence>
<organism evidence="13 14">
    <name type="scientific">Knufia fluminis</name>
    <dbReference type="NCBI Taxonomy" id="191047"/>
    <lineage>
        <taxon>Eukaryota</taxon>
        <taxon>Fungi</taxon>
        <taxon>Dikarya</taxon>
        <taxon>Ascomycota</taxon>
        <taxon>Pezizomycotina</taxon>
        <taxon>Eurotiomycetes</taxon>
        <taxon>Chaetothyriomycetidae</taxon>
        <taxon>Chaetothyriales</taxon>
        <taxon>Trichomeriaceae</taxon>
        <taxon>Knufia</taxon>
    </lineage>
</organism>
<protein>
    <recommendedName>
        <fullName evidence="3 12">Cutinase</fullName>
        <ecNumber evidence="3 12">3.1.1.74</ecNumber>
    </recommendedName>
</protein>
<dbReference type="InterPro" id="IPR011150">
    <property type="entry name" value="Cutinase_monf"/>
</dbReference>
<dbReference type="PRINTS" id="PR00129">
    <property type="entry name" value="CUTINASE"/>
</dbReference>
<dbReference type="InterPro" id="IPR043580">
    <property type="entry name" value="CUTINASE_1"/>
</dbReference>
<comment type="function">
    <text evidence="12">Catalyzes the hydrolysis of complex carboxylic polyesters found in the cell wall of plants. Degrades cutin, a macromolecule that forms the structure of the plant cuticle.</text>
</comment>
<evidence type="ECO:0000256" key="5">
    <source>
        <dbReference type="ARBA" id="ARBA00022525"/>
    </source>
</evidence>
<evidence type="ECO:0000256" key="12">
    <source>
        <dbReference type="RuleBase" id="RU361263"/>
    </source>
</evidence>
<dbReference type="EMBL" id="JAKLMC020000003">
    <property type="protein sequence ID" value="KAK5957279.1"/>
    <property type="molecule type" value="Genomic_DNA"/>
</dbReference>
<dbReference type="InterPro" id="IPR029058">
    <property type="entry name" value="AB_hydrolase_fold"/>
</dbReference>
<dbReference type="SMART" id="SM01110">
    <property type="entry name" value="Cutinase"/>
    <property type="match status" value="1"/>
</dbReference>
<evidence type="ECO:0000313" key="14">
    <source>
        <dbReference type="Proteomes" id="UP001316803"/>
    </source>
</evidence>
<evidence type="ECO:0000256" key="4">
    <source>
        <dbReference type="ARBA" id="ARBA00022487"/>
    </source>
</evidence>
<keyword evidence="4 12" id="KW-0719">Serine esterase</keyword>
<keyword evidence="6 12" id="KW-0732">Signal</keyword>
<dbReference type="Gene3D" id="3.40.50.1820">
    <property type="entry name" value="alpha/beta hydrolase"/>
    <property type="match status" value="1"/>
</dbReference>
<keyword evidence="14" id="KW-1185">Reference proteome</keyword>
<name>A0AAN8EJT9_9EURO</name>
<dbReference type="SUPFAM" id="SSF53474">
    <property type="entry name" value="alpha/beta-Hydrolases"/>
    <property type="match status" value="1"/>
</dbReference>
<evidence type="ECO:0000256" key="1">
    <source>
        <dbReference type="ARBA" id="ARBA00004613"/>
    </source>
</evidence>
<dbReference type="InterPro" id="IPR043579">
    <property type="entry name" value="CUTINASE_2"/>
</dbReference>
<comment type="catalytic activity">
    <reaction evidence="9 12">
        <text>cutin + H2O = cutin monomers.</text>
        <dbReference type="EC" id="3.1.1.74"/>
    </reaction>
</comment>
<comment type="subcellular location">
    <subcellularLocation>
        <location evidence="1 12">Secreted</location>
    </subcellularLocation>
</comment>
<dbReference type="GO" id="GO:0016052">
    <property type="term" value="P:carbohydrate catabolic process"/>
    <property type="evidence" value="ECO:0007669"/>
    <property type="project" value="TreeGrafter"/>
</dbReference>
<feature type="disulfide bond" evidence="11">
    <location>
        <begin position="193"/>
        <end position="200"/>
    </location>
</feature>
<dbReference type="FunFam" id="3.40.50.1820:FF:000235">
    <property type="entry name" value="Cutinase 1"/>
    <property type="match status" value="1"/>
</dbReference>
<dbReference type="PANTHER" id="PTHR48250:SF3">
    <property type="entry name" value="CUTINASE 1-RELATED"/>
    <property type="match status" value="1"/>
</dbReference>
<keyword evidence="7 12" id="KW-0378">Hydrolase</keyword>
<feature type="active site" description="Nucleophile" evidence="10">
    <location>
        <position position="142"/>
    </location>
</feature>
<proteinExistence type="inferred from homology"/>
<dbReference type="AlphaFoldDB" id="A0AAN8EJT9"/>
<evidence type="ECO:0000256" key="6">
    <source>
        <dbReference type="ARBA" id="ARBA00022729"/>
    </source>
</evidence>
<dbReference type="Pfam" id="PF01083">
    <property type="entry name" value="Cutinase"/>
    <property type="match status" value="1"/>
</dbReference>
<evidence type="ECO:0000256" key="11">
    <source>
        <dbReference type="PIRSR" id="PIRSR611150-2"/>
    </source>
</evidence>
<accession>A0AAN8EJT9</accession>
<keyword evidence="5 12" id="KW-0964">Secreted</keyword>
<feature type="disulfide bond" evidence="11">
    <location>
        <begin position="54"/>
        <end position="131"/>
    </location>
</feature>
<dbReference type="PROSITE" id="PS00931">
    <property type="entry name" value="CUTINASE_2"/>
    <property type="match status" value="1"/>
</dbReference>
<feature type="active site" evidence="10">
    <location>
        <position position="197"/>
    </location>
</feature>
<evidence type="ECO:0000256" key="8">
    <source>
        <dbReference type="ARBA" id="ARBA00023157"/>
    </source>
</evidence>
<reference evidence="13 14" key="1">
    <citation type="submission" date="2022-12" db="EMBL/GenBank/DDBJ databases">
        <title>Genomic features and morphological characterization of a novel Knufia sp. strain isolated from spacecraft assembly facility.</title>
        <authorList>
            <person name="Teixeira M."/>
            <person name="Chander A.M."/>
            <person name="Stajich J.E."/>
            <person name="Venkateswaran K."/>
        </authorList>
    </citation>
    <scope>NUCLEOTIDE SEQUENCE [LARGE SCALE GENOMIC DNA]</scope>
    <source>
        <strain evidence="13 14">FJI-L2-BK-P2</strain>
    </source>
</reference>
<comment type="similarity">
    <text evidence="2 12">Belongs to the cutinase family.</text>
</comment>
<dbReference type="Proteomes" id="UP001316803">
    <property type="component" value="Unassembled WGS sequence"/>
</dbReference>
<feature type="active site" description="Proton donor/acceptor" evidence="10">
    <location>
        <position position="210"/>
    </location>
</feature>
<keyword evidence="8 11" id="KW-1015">Disulfide bond</keyword>
<dbReference type="InterPro" id="IPR000675">
    <property type="entry name" value="Cutinase/axe"/>
</dbReference>
<dbReference type="EC" id="3.1.1.74" evidence="3 12"/>